<accession>A0A3M7RB90</accession>
<comment type="caution">
    <text evidence="1">The sequence shown here is derived from an EMBL/GenBank/DDBJ whole genome shotgun (WGS) entry which is preliminary data.</text>
</comment>
<keyword evidence="2" id="KW-1185">Reference proteome</keyword>
<reference evidence="1 2" key="1">
    <citation type="journal article" date="2018" name="Sci. Rep.">
        <title>Genomic signatures of local adaptation to the degree of environmental predictability in rotifers.</title>
        <authorList>
            <person name="Franch-Gras L."/>
            <person name="Hahn C."/>
            <person name="Garcia-Roger E.M."/>
            <person name="Carmona M.J."/>
            <person name="Serra M."/>
            <person name="Gomez A."/>
        </authorList>
    </citation>
    <scope>NUCLEOTIDE SEQUENCE [LARGE SCALE GENOMIC DNA]</scope>
    <source>
        <strain evidence="1">HYR1</strain>
    </source>
</reference>
<dbReference type="EMBL" id="REGN01003829">
    <property type="protein sequence ID" value="RNA20525.1"/>
    <property type="molecule type" value="Genomic_DNA"/>
</dbReference>
<name>A0A3M7RB90_BRAPC</name>
<protein>
    <submittedName>
        <fullName evidence="1">Uncharacterized protein</fullName>
    </submittedName>
</protein>
<gene>
    <name evidence="1" type="ORF">BpHYR1_006598</name>
</gene>
<organism evidence="1 2">
    <name type="scientific">Brachionus plicatilis</name>
    <name type="common">Marine rotifer</name>
    <name type="synonym">Brachionus muelleri</name>
    <dbReference type="NCBI Taxonomy" id="10195"/>
    <lineage>
        <taxon>Eukaryota</taxon>
        <taxon>Metazoa</taxon>
        <taxon>Spiralia</taxon>
        <taxon>Gnathifera</taxon>
        <taxon>Rotifera</taxon>
        <taxon>Eurotatoria</taxon>
        <taxon>Monogononta</taxon>
        <taxon>Pseudotrocha</taxon>
        <taxon>Ploima</taxon>
        <taxon>Brachionidae</taxon>
        <taxon>Brachionus</taxon>
    </lineage>
</organism>
<dbReference type="Proteomes" id="UP000276133">
    <property type="component" value="Unassembled WGS sequence"/>
</dbReference>
<evidence type="ECO:0000313" key="2">
    <source>
        <dbReference type="Proteomes" id="UP000276133"/>
    </source>
</evidence>
<sequence length="130" mass="15018">MVVLTSIQEAAHFILKNFRNIFRKFNKKHFYHKSKYHPNLQSSVTSLDLQISTISDFRVDYLHTINGKTNNVINPELIWIEPLHRSVEQQVVVVPVPKIDPVLTSTQPDEQALASLTTNLQRISEIDKQI</sequence>
<evidence type="ECO:0000313" key="1">
    <source>
        <dbReference type="EMBL" id="RNA20525.1"/>
    </source>
</evidence>
<dbReference type="AlphaFoldDB" id="A0A3M7RB90"/>
<proteinExistence type="predicted"/>